<name>A0A3L7AKQ0_9HYPH</name>
<sequence length="357" mass="38146">MRSEIRLIRRIALAGVVLGALYLAWLAVDVILLVFAAVLLALALHALAEPFARYTRCPERYAVFPVALLVFGGTGVILYLFGSTIRSQVLELVQTLPAAWAAFEQRFHLEGLGDDLIKRAEAAAPSSDTILSLVQGLTSNFFQAVLGAFLVLVGGLYFAVDPKTYRGMFLAFWPHARRPEMGRRLDSIALDLRNFLKAQLIAMVVVGVLTYIGLAILGVPSALALALFTGIAEFIPMVGPVVSAVPALLIAFTLGLDSALWVLALFVVVQQTESNLITPLLQQRMVSLPPAVTLFAVVLFGTVFGTLGVLLATPLTVLAFAAVRDLAPPEDSLFVEEPPPEAPAEPPPEAPPEAGAA</sequence>
<comment type="similarity">
    <text evidence="2">Belongs to the autoinducer-2 exporter (AI-2E) (TC 2.A.86) family.</text>
</comment>
<evidence type="ECO:0000256" key="1">
    <source>
        <dbReference type="ARBA" id="ARBA00004141"/>
    </source>
</evidence>
<gene>
    <name evidence="8" type="ORF">D9R14_03690</name>
</gene>
<comment type="subcellular location">
    <subcellularLocation>
        <location evidence="1">Membrane</location>
        <topology evidence="1">Multi-pass membrane protein</topology>
    </subcellularLocation>
</comment>
<dbReference type="GO" id="GO:0016020">
    <property type="term" value="C:membrane"/>
    <property type="evidence" value="ECO:0007669"/>
    <property type="project" value="UniProtKB-SubCell"/>
</dbReference>
<feature type="transmembrane region" description="Helical" evidence="7">
    <location>
        <begin position="7"/>
        <end position="25"/>
    </location>
</feature>
<feature type="transmembrane region" description="Helical" evidence="7">
    <location>
        <begin position="248"/>
        <end position="269"/>
    </location>
</feature>
<reference evidence="8 9" key="1">
    <citation type="submission" date="2018-10" db="EMBL/GenBank/DDBJ databases">
        <title>Xanthobacter tagetidis genome sequencing and assembly.</title>
        <authorList>
            <person name="Maclea K.S."/>
            <person name="Goen A.E."/>
            <person name="Fatima S.A."/>
        </authorList>
    </citation>
    <scope>NUCLEOTIDE SEQUENCE [LARGE SCALE GENOMIC DNA]</scope>
    <source>
        <strain evidence="8 9">ATCC 700314</strain>
    </source>
</reference>
<feature type="transmembrane region" description="Helical" evidence="7">
    <location>
        <begin position="141"/>
        <end position="160"/>
    </location>
</feature>
<proteinExistence type="inferred from homology"/>
<evidence type="ECO:0000256" key="4">
    <source>
        <dbReference type="ARBA" id="ARBA00022989"/>
    </source>
</evidence>
<keyword evidence="9" id="KW-1185">Reference proteome</keyword>
<evidence type="ECO:0000313" key="8">
    <source>
        <dbReference type="EMBL" id="RLP81106.1"/>
    </source>
</evidence>
<feature type="transmembrane region" description="Helical" evidence="7">
    <location>
        <begin position="31"/>
        <end position="48"/>
    </location>
</feature>
<feature type="transmembrane region" description="Helical" evidence="7">
    <location>
        <begin position="290"/>
        <end position="323"/>
    </location>
</feature>
<feature type="region of interest" description="Disordered" evidence="6">
    <location>
        <begin position="331"/>
        <end position="357"/>
    </location>
</feature>
<evidence type="ECO:0000256" key="6">
    <source>
        <dbReference type="SAM" id="MobiDB-lite"/>
    </source>
</evidence>
<evidence type="ECO:0000256" key="3">
    <source>
        <dbReference type="ARBA" id="ARBA00022692"/>
    </source>
</evidence>
<organism evidence="8 9">
    <name type="scientific">Xanthobacter tagetidis</name>
    <dbReference type="NCBI Taxonomy" id="60216"/>
    <lineage>
        <taxon>Bacteria</taxon>
        <taxon>Pseudomonadati</taxon>
        <taxon>Pseudomonadota</taxon>
        <taxon>Alphaproteobacteria</taxon>
        <taxon>Hyphomicrobiales</taxon>
        <taxon>Xanthobacteraceae</taxon>
        <taxon>Xanthobacter</taxon>
    </lineage>
</organism>
<evidence type="ECO:0000313" key="9">
    <source>
        <dbReference type="Proteomes" id="UP000269692"/>
    </source>
</evidence>
<dbReference type="InterPro" id="IPR002549">
    <property type="entry name" value="AI-2E-like"/>
</dbReference>
<dbReference type="PANTHER" id="PTHR21716">
    <property type="entry name" value="TRANSMEMBRANE PROTEIN"/>
    <property type="match status" value="1"/>
</dbReference>
<evidence type="ECO:0000256" key="5">
    <source>
        <dbReference type="ARBA" id="ARBA00023136"/>
    </source>
</evidence>
<dbReference type="PANTHER" id="PTHR21716:SF62">
    <property type="entry name" value="TRANSPORT PROTEIN YDBI-RELATED"/>
    <property type="match status" value="1"/>
</dbReference>
<feature type="compositionally biased region" description="Pro residues" evidence="6">
    <location>
        <begin position="340"/>
        <end position="351"/>
    </location>
</feature>
<keyword evidence="5 7" id="KW-0472">Membrane</keyword>
<dbReference type="AlphaFoldDB" id="A0A3L7AKQ0"/>
<dbReference type="Proteomes" id="UP000269692">
    <property type="component" value="Unassembled WGS sequence"/>
</dbReference>
<accession>A0A3L7AKQ0</accession>
<feature type="transmembrane region" description="Helical" evidence="7">
    <location>
        <begin position="200"/>
        <end position="228"/>
    </location>
</feature>
<dbReference type="EMBL" id="RCTF01000002">
    <property type="protein sequence ID" value="RLP81106.1"/>
    <property type="molecule type" value="Genomic_DNA"/>
</dbReference>
<dbReference type="RefSeq" id="WP_121621958.1">
    <property type="nucleotide sequence ID" value="NZ_JACIIW010000003.1"/>
</dbReference>
<keyword evidence="3 7" id="KW-0812">Transmembrane</keyword>
<feature type="transmembrane region" description="Helical" evidence="7">
    <location>
        <begin position="60"/>
        <end position="81"/>
    </location>
</feature>
<keyword evidence="4 7" id="KW-1133">Transmembrane helix</keyword>
<protein>
    <submittedName>
        <fullName evidence="8">AI-2E family transporter</fullName>
    </submittedName>
</protein>
<dbReference type="Pfam" id="PF01594">
    <property type="entry name" value="AI-2E_transport"/>
    <property type="match status" value="1"/>
</dbReference>
<dbReference type="OrthoDB" id="5761230at2"/>
<comment type="caution">
    <text evidence="8">The sequence shown here is derived from an EMBL/GenBank/DDBJ whole genome shotgun (WGS) entry which is preliminary data.</text>
</comment>
<dbReference type="GO" id="GO:0055085">
    <property type="term" value="P:transmembrane transport"/>
    <property type="evidence" value="ECO:0007669"/>
    <property type="project" value="TreeGrafter"/>
</dbReference>
<evidence type="ECO:0000256" key="7">
    <source>
        <dbReference type="SAM" id="Phobius"/>
    </source>
</evidence>
<evidence type="ECO:0000256" key="2">
    <source>
        <dbReference type="ARBA" id="ARBA00009773"/>
    </source>
</evidence>